<dbReference type="InterPro" id="IPR012223">
    <property type="entry name" value="TEII"/>
</dbReference>
<comment type="caution">
    <text evidence="3">The sequence shown here is derived from an EMBL/GenBank/DDBJ whole genome shotgun (WGS) entry which is preliminary data.</text>
</comment>
<feature type="domain" description="Thioesterase" evidence="2">
    <location>
        <begin position="15"/>
        <end position="238"/>
    </location>
</feature>
<dbReference type="EMBL" id="PDET01000006">
    <property type="protein sequence ID" value="PRD15393.1"/>
    <property type="molecule type" value="Genomic_DNA"/>
</dbReference>
<name>A0A2S9IC78_9GAMM</name>
<proteinExistence type="inferred from homology"/>
<dbReference type="Pfam" id="PF00975">
    <property type="entry name" value="Thioesterase"/>
    <property type="match status" value="1"/>
</dbReference>
<dbReference type="SUPFAM" id="SSF53474">
    <property type="entry name" value="alpha/beta-Hydrolases"/>
    <property type="match status" value="1"/>
</dbReference>
<dbReference type="PANTHER" id="PTHR11487">
    <property type="entry name" value="THIOESTERASE"/>
    <property type="match status" value="1"/>
</dbReference>
<evidence type="ECO:0000313" key="3">
    <source>
        <dbReference type="EMBL" id="PRD15393.1"/>
    </source>
</evidence>
<accession>A0A2S9IC78</accession>
<reference evidence="3 4" key="1">
    <citation type="submission" date="2017-10" db="EMBL/GenBank/DDBJ databases">
        <title>Draft genome of two endophytic bacteria isolated from 'guarana' Paullinia cupana (Mart.) Ducke.</title>
        <authorList>
            <person name="Siqueira K.A."/>
            <person name="Liotti R.G."/>
            <person name="Mendes T.A."/>
            <person name="Soares M.A."/>
        </authorList>
    </citation>
    <scope>NUCLEOTIDE SEQUENCE [LARGE SCALE GENOMIC DNA]</scope>
    <source>
        <strain evidence="3 4">342</strain>
    </source>
</reference>
<dbReference type="RefSeq" id="WP_105592653.1">
    <property type="nucleotide sequence ID" value="NZ_PDET01000006.1"/>
</dbReference>
<dbReference type="AlphaFoldDB" id="A0A2S9IC78"/>
<evidence type="ECO:0000259" key="2">
    <source>
        <dbReference type="Pfam" id="PF00975"/>
    </source>
</evidence>
<keyword evidence="4" id="KW-1185">Reference proteome</keyword>
<protein>
    <submittedName>
        <fullName evidence="3">Thioesterase</fullName>
    </submittedName>
</protein>
<dbReference type="OrthoDB" id="8480037at2"/>
<comment type="similarity">
    <text evidence="1">Belongs to the thioesterase family.</text>
</comment>
<dbReference type="Gene3D" id="3.40.50.1820">
    <property type="entry name" value="alpha/beta hydrolase"/>
    <property type="match status" value="1"/>
</dbReference>
<dbReference type="Proteomes" id="UP000239181">
    <property type="component" value="Unassembled WGS sequence"/>
</dbReference>
<evidence type="ECO:0000313" key="4">
    <source>
        <dbReference type="Proteomes" id="UP000239181"/>
    </source>
</evidence>
<dbReference type="InterPro" id="IPR029058">
    <property type="entry name" value="AB_hydrolase_fold"/>
</dbReference>
<dbReference type="GO" id="GO:0008610">
    <property type="term" value="P:lipid biosynthetic process"/>
    <property type="evidence" value="ECO:0007669"/>
    <property type="project" value="TreeGrafter"/>
</dbReference>
<evidence type="ECO:0000256" key="1">
    <source>
        <dbReference type="ARBA" id="ARBA00007169"/>
    </source>
</evidence>
<dbReference type="PANTHER" id="PTHR11487:SF0">
    <property type="entry name" value="S-ACYL FATTY ACID SYNTHASE THIOESTERASE, MEDIUM CHAIN"/>
    <property type="match status" value="1"/>
</dbReference>
<sequence length="253" mass="28490">MTEQPLRLLRAGTSRQLVCFHHAGGMAEYFLPWRDGVAQESALYATQLPGHGARMNETPLTCLHQMADRLAAACHFLPRRPTFFFGHSMGAALAFEVALRLQKQGRPVDGLAVSGRLPPHRNSGSDYYRQSDSRLMDKVTRLSGDEMPSGQASELLTLLMPVFRADFQAIETYQRRCEEKLSCPVFAAVGERDSEVSVEEMSQWERVTGHRFNLKVFSGGHFYLQHQRSALLEFLNRECGRASGASVKEYHEI</sequence>
<dbReference type="InterPro" id="IPR001031">
    <property type="entry name" value="Thioesterase"/>
</dbReference>
<organism evidence="3 4">
    <name type="scientific">Pantoea coffeiphila</name>
    <dbReference type="NCBI Taxonomy" id="1465635"/>
    <lineage>
        <taxon>Bacteria</taxon>
        <taxon>Pseudomonadati</taxon>
        <taxon>Pseudomonadota</taxon>
        <taxon>Gammaproteobacteria</taxon>
        <taxon>Enterobacterales</taxon>
        <taxon>Erwiniaceae</taxon>
        <taxon>Pantoea</taxon>
    </lineage>
</organism>
<gene>
    <name evidence="3" type="ORF">CQW29_10305</name>
</gene>